<comment type="subcellular location">
    <subcellularLocation>
        <location evidence="1">Membrane</location>
    </subcellularLocation>
</comment>
<feature type="compositionally biased region" description="Basic and acidic residues" evidence="3">
    <location>
        <begin position="282"/>
        <end position="303"/>
    </location>
</feature>
<dbReference type="InterPro" id="IPR043427">
    <property type="entry name" value="YscJ/FliF"/>
</dbReference>
<dbReference type="RefSeq" id="WP_206292967.1">
    <property type="nucleotide sequence ID" value="NZ_CP063458.1"/>
</dbReference>
<name>A0A7M2WWQ7_9BACT</name>
<dbReference type="AlphaFoldDB" id="A0A7M2WWQ7"/>
<accession>A0A7M2WWQ7</accession>
<feature type="compositionally biased region" description="Polar residues" evidence="3">
    <location>
        <begin position="491"/>
        <end position="500"/>
    </location>
</feature>
<dbReference type="PANTHER" id="PTHR30046">
    <property type="entry name" value="FLAGELLAR M-RING PROTEIN"/>
    <property type="match status" value="1"/>
</dbReference>
<keyword evidence="6" id="KW-1185">Reference proteome</keyword>
<evidence type="ECO:0000313" key="5">
    <source>
        <dbReference type="EMBL" id="QOV89906.1"/>
    </source>
</evidence>
<evidence type="ECO:0000256" key="2">
    <source>
        <dbReference type="ARBA" id="ARBA00023136"/>
    </source>
</evidence>
<dbReference type="InterPro" id="IPR045851">
    <property type="entry name" value="AMP-bd_C_sf"/>
</dbReference>
<dbReference type="KEGG" id="hbs:IPV69_00590"/>
<feature type="region of interest" description="Disordered" evidence="3">
    <location>
        <begin position="277"/>
        <end position="342"/>
    </location>
</feature>
<evidence type="ECO:0000259" key="4">
    <source>
        <dbReference type="Pfam" id="PF01514"/>
    </source>
</evidence>
<dbReference type="PANTHER" id="PTHR30046:SF0">
    <property type="entry name" value="FLAGELLAR M-RING PROTEIN"/>
    <property type="match status" value="1"/>
</dbReference>
<dbReference type="EMBL" id="CP063458">
    <property type="protein sequence ID" value="QOV89906.1"/>
    <property type="molecule type" value="Genomic_DNA"/>
</dbReference>
<feature type="region of interest" description="Disordered" evidence="3">
    <location>
        <begin position="491"/>
        <end position="513"/>
    </location>
</feature>
<evidence type="ECO:0000313" key="6">
    <source>
        <dbReference type="Proteomes" id="UP000593765"/>
    </source>
</evidence>
<gene>
    <name evidence="5" type="ORF">IPV69_00590</name>
</gene>
<evidence type="ECO:0000256" key="1">
    <source>
        <dbReference type="ARBA" id="ARBA00004370"/>
    </source>
</evidence>
<feature type="domain" description="Flagellar M-ring N-terminal" evidence="4">
    <location>
        <begin position="51"/>
        <end position="216"/>
    </location>
</feature>
<protein>
    <recommendedName>
        <fullName evidence="4">Flagellar M-ring N-terminal domain-containing protein</fullName>
    </recommendedName>
</protein>
<dbReference type="Proteomes" id="UP000593765">
    <property type="component" value="Chromosome"/>
</dbReference>
<evidence type="ECO:0000256" key="3">
    <source>
        <dbReference type="SAM" id="MobiDB-lite"/>
    </source>
</evidence>
<dbReference type="GO" id="GO:0016020">
    <property type="term" value="C:membrane"/>
    <property type="evidence" value="ECO:0007669"/>
    <property type="project" value="UniProtKB-SubCell"/>
</dbReference>
<keyword evidence="2" id="KW-0472">Membrane</keyword>
<proteinExistence type="predicted"/>
<reference evidence="5 6" key="1">
    <citation type="submission" date="2020-10" db="EMBL/GenBank/DDBJ databases">
        <title>Wide distribution of Phycisphaera-like planctomycetes from WD2101 soil group in peatlands and genome analysis of the first cultivated representative.</title>
        <authorList>
            <person name="Dedysh S.N."/>
            <person name="Beletsky A.V."/>
            <person name="Ivanova A."/>
            <person name="Kulichevskaya I.S."/>
            <person name="Suzina N.E."/>
            <person name="Philippov D.A."/>
            <person name="Rakitin A.L."/>
            <person name="Mardanov A.V."/>
            <person name="Ravin N.V."/>
        </authorList>
    </citation>
    <scope>NUCLEOTIDE SEQUENCE [LARGE SCALE GENOMIC DNA]</scope>
    <source>
        <strain evidence="5 6">M1803</strain>
    </source>
</reference>
<organism evidence="5 6">
    <name type="scientific">Humisphaera borealis</name>
    <dbReference type="NCBI Taxonomy" id="2807512"/>
    <lineage>
        <taxon>Bacteria</taxon>
        <taxon>Pseudomonadati</taxon>
        <taxon>Planctomycetota</taxon>
        <taxon>Phycisphaerae</taxon>
        <taxon>Tepidisphaerales</taxon>
        <taxon>Tepidisphaeraceae</taxon>
        <taxon>Humisphaera</taxon>
    </lineage>
</organism>
<dbReference type="Pfam" id="PF01514">
    <property type="entry name" value="YscJ_FliF"/>
    <property type="match status" value="1"/>
</dbReference>
<dbReference type="InterPro" id="IPR006182">
    <property type="entry name" value="FliF_N_dom"/>
</dbReference>
<dbReference type="Gene3D" id="3.30.300.30">
    <property type="match status" value="1"/>
</dbReference>
<sequence>MEGLTMDFFKTQFDRIQQQLAGLTPSQKMLSAALVTIMVMTLWWWGNYAGKPEFEPLLDQTLTQEDIGRIGVQLTAAGIEHKVIDSKIAVPAEKKVQALANLGYANMLPKSTSSGFDEMIKQLTAWDGQDRQNAIFNHGKELSLQRVISHFPGVASAVVLIDPSTKFRLGRDIESTATVNVTMRDGGGSVKQLASACAHLVAGSQAGLKASRVKVVIDGKPQPVPDTENANGSIATNVLESQQAAELAFTQKVEKHLDYIPGVRVSVTVKVNNASEQAEATEVNKEKSGTFEKRLMSKTREDSSGSPGAGEGGVQPNTGLTIGDSVAAGPRQSTTENEETIENEIVPGVKKITTVTPAGDHTPIAASVRVPRSYFVMVAKGGDPAAKEPDAATVDKVIASELPNIKSAVIGCTAIGKPEAITVEPYTDVILPPRDPQLASAGSGITLMLGGHIKEIALGGLALASLFMMSMMVRKGAVAPVVLPAPAVRSTAPSTLSSNEAVAGEASEQNPTLDGMELDDDSIKTQQMLSQVTSMVGESPDTAAQLIKRWMNQR</sequence>